<dbReference type="AlphaFoldDB" id="A0A6B0GRM2"/>
<protein>
    <recommendedName>
        <fullName evidence="2">Right handed beta helix domain-containing protein</fullName>
    </recommendedName>
</protein>
<dbReference type="SUPFAM" id="SSF51126">
    <property type="entry name" value="Pectin lyase-like"/>
    <property type="match status" value="2"/>
</dbReference>
<evidence type="ECO:0000313" key="4">
    <source>
        <dbReference type="Proteomes" id="UP000451471"/>
    </source>
</evidence>
<feature type="compositionally biased region" description="Acidic residues" evidence="1">
    <location>
        <begin position="463"/>
        <end position="478"/>
    </location>
</feature>
<accession>A0A6B0GRM2</accession>
<dbReference type="OrthoDB" id="202667at2157"/>
<dbReference type="Proteomes" id="UP000451471">
    <property type="component" value="Unassembled WGS sequence"/>
</dbReference>
<feature type="compositionally biased region" description="Acidic residues" evidence="1">
    <location>
        <begin position="494"/>
        <end position="503"/>
    </location>
</feature>
<organism evidence="3 4">
    <name type="scientific">Halomarina oriensis</name>
    <dbReference type="NCBI Taxonomy" id="671145"/>
    <lineage>
        <taxon>Archaea</taxon>
        <taxon>Methanobacteriati</taxon>
        <taxon>Methanobacteriota</taxon>
        <taxon>Stenosarchaea group</taxon>
        <taxon>Halobacteria</taxon>
        <taxon>Halobacteriales</taxon>
        <taxon>Natronomonadaceae</taxon>
        <taxon>Halomarina</taxon>
    </lineage>
</organism>
<feature type="compositionally biased region" description="Polar residues" evidence="1">
    <location>
        <begin position="699"/>
        <end position="708"/>
    </location>
</feature>
<dbReference type="InterPro" id="IPR011050">
    <property type="entry name" value="Pectin_lyase_fold/virulence"/>
</dbReference>
<sequence length="862" mass="87940">MNDGLLGRVDRRQYLKLGAAAAAGAVGVSGATAAQTRDGVSFDRVVDAVDDLGMDPNGNEPIDSKLDRAWRSGTLIEFPAGDYLVTEQHGYFSDRNVGIVGKTGDRSDVQFVFPDGYDDRFLVVRFGGDWLFSDFTIQQSDDRNTGVGCTFAPNDGMTIRNVEIDGYNPRNKQRGLNIAVYDSGGEATIDGYVRVGESAVGNYPSGTQAMLVPTDHKGTLNIRNSRVENAGENGIYASRGSGDVRIENCYFANNDIASVRIAGGGSYVKNSTFVVDTDNTSNSGDYDNARGIWLESGAQDYSGGLVENCEFVLRSADNSGGLLRIAGSASDVTIRDSRFRNTTRFNTIYAEPGPGSITVENCSFTDDGTNPRQDYGSIGIDQRNGSTVSGCCIDTGGSRNGVVVMNASSCTVRRSTIDVGGRAVVSRGSSVATSGISNSGSCPLPSDSGSGAGGSAGGSSGGSDDEDTGDEDTDDGSSGDDGSSSDDGGSSNDGSDDESSDGGDDGRGDAPSGTRTLKLSSDSLSRYEFTVSGDLSFDDAFGTEDALSGSSSRGVLAGGTDKYEFSGEITSFTIEGSPTVLLDGQRVDPDSLGGGANGGSDGGSSGDSSFDDDGSSNDGSDDESSDGGSAGGDESDSGGSSGGTMHSLKLSDSAVSPYEFTVSGDVAFDPSFGSEDRIDGSTVSGVLAGGTDKYEFSGEITSFTTEGSPTVLLDGQRVDAASLGTGASGGSDGGSSGDSSSASDDGSADDSANESDDSGSSNDGSDDGGDEAQGSSSGGELANTVLLRSQDLAPYDIEVSGDIAFDPNWGTEDSVSDSSASGFLNGGGDAYRFSGEITSFEYEGDVEVRLNGEDVDPSSLGN</sequence>
<feature type="compositionally biased region" description="Polar residues" evidence="1">
    <location>
        <begin position="514"/>
        <end position="523"/>
    </location>
</feature>
<dbReference type="PROSITE" id="PS51318">
    <property type="entry name" value="TAT"/>
    <property type="match status" value="1"/>
</dbReference>
<dbReference type="RefSeq" id="WP_158204017.1">
    <property type="nucleotide sequence ID" value="NZ_WSZK01000015.1"/>
</dbReference>
<gene>
    <name evidence="3" type="ORF">GQS65_07410</name>
</gene>
<feature type="compositionally biased region" description="Gly residues" evidence="1">
    <location>
        <begin position="450"/>
        <end position="461"/>
    </location>
</feature>
<feature type="region of interest" description="Disordered" evidence="1">
    <location>
        <begin position="664"/>
        <end position="785"/>
    </location>
</feature>
<dbReference type="Pfam" id="PF13229">
    <property type="entry name" value="Beta_helix"/>
    <property type="match status" value="1"/>
</dbReference>
<feature type="region of interest" description="Disordered" evidence="1">
    <location>
        <begin position="425"/>
        <end position="523"/>
    </location>
</feature>
<feature type="compositionally biased region" description="Polar residues" evidence="1">
    <location>
        <begin position="427"/>
        <end position="441"/>
    </location>
</feature>
<evidence type="ECO:0000259" key="2">
    <source>
        <dbReference type="Pfam" id="PF13229"/>
    </source>
</evidence>
<feature type="compositionally biased region" description="Acidic residues" evidence="1">
    <location>
        <begin position="609"/>
        <end position="625"/>
    </location>
</feature>
<dbReference type="InterPro" id="IPR012334">
    <property type="entry name" value="Pectin_lyas_fold"/>
</dbReference>
<dbReference type="Gene3D" id="2.160.20.10">
    <property type="entry name" value="Single-stranded right-handed beta-helix, Pectin lyase-like"/>
    <property type="match status" value="1"/>
</dbReference>
<name>A0A6B0GRM2_9EURY</name>
<feature type="compositionally biased region" description="Acidic residues" evidence="1">
    <location>
        <begin position="746"/>
        <end position="757"/>
    </location>
</feature>
<feature type="region of interest" description="Disordered" evidence="1">
    <location>
        <begin position="574"/>
        <end position="650"/>
    </location>
</feature>
<proteinExistence type="predicted"/>
<feature type="region of interest" description="Disordered" evidence="1">
    <location>
        <begin position="538"/>
        <end position="560"/>
    </location>
</feature>
<evidence type="ECO:0000313" key="3">
    <source>
        <dbReference type="EMBL" id="MWG34318.1"/>
    </source>
</evidence>
<feature type="compositionally biased region" description="Gly residues" evidence="1">
    <location>
        <begin position="726"/>
        <end position="736"/>
    </location>
</feature>
<dbReference type="InterPro" id="IPR006626">
    <property type="entry name" value="PbH1"/>
</dbReference>
<feature type="compositionally biased region" description="Low complexity" evidence="1">
    <location>
        <begin position="480"/>
        <end position="493"/>
    </location>
</feature>
<comment type="caution">
    <text evidence="3">The sequence shown here is derived from an EMBL/GenBank/DDBJ whole genome shotgun (WGS) entry which is preliminary data.</text>
</comment>
<keyword evidence="4" id="KW-1185">Reference proteome</keyword>
<dbReference type="EMBL" id="WSZK01000015">
    <property type="protein sequence ID" value="MWG34318.1"/>
    <property type="molecule type" value="Genomic_DNA"/>
</dbReference>
<evidence type="ECO:0000256" key="1">
    <source>
        <dbReference type="SAM" id="MobiDB-lite"/>
    </source>
</evidence>
<feature type="domain" description="Right handed beta helix" evidence="2">
    <location>
        <begin position="323"/>
        <end position="434"/>
    </location>
</feature>
<dbReference type="InterPro" id="IPR039448">
    <property type="entry name" value="Beta_helix"/>
</dbReference>
<feature type="compositionally biased region" description="Gly residues" evidence="1">
    <location>
        <begin position="592"/>
        <end position="605"/>
    </location>
</feature>
<dbReference type="InterPro" id="IPR006311">
    <property type="entry name" value="TAT_signal"/>
</dbReference>
<dbReference type="SMART" id="SM00710">
    <property type="entry name" value="PbH1"/>
    <property type="match status" value="6"/>
</dbReference>
<reference evidence="3 4" key="1">
    <citation type="submission" date="2019-12" db="EMBL/GenBank/DDBJ databases">
        <title>Halocatena pleomorpha gen. nov. sp. nov., an extremely halophilic archaeon of family Halobacteriaceae isolated from saltpan soil.</title>
        <authorList>
            <person name="Pal Y."/>
            <person name="Verma A."/>
            <person name="Krishnamurthi S."/>
            <person name="Kumar P."/>
        </authorList>
    </citation>
    <scope>NUCLEOTIDE SEQUENCE [LARGE SCALE GENOMIC DNA]</scope>
    <source>
        <strain evidence="3 4">JCM 16495</strain>
    </source>
</reference>